<evidence type="ECO:0000313" key="2">
    <source>
        <dbReference type="EMBL" id="EYC13245.1"/>
    </source>
</evidence>
<dbReference type="EMBL" id="JARK01001380">
    <property type="protein sequence ID" value="EYC13245.1"/>
    <property type="molecule type" value="Genomic_DNA"/>
</dbReference>
<organism evidence="2 3">
    <name type="scientific">Ancylostoma ceylanicum</name>
    <dbReference type="NCBI Taxonomy" id="53326"/>
    <lineage>
        <taxon>Eukaryota</taxon>
        <taxon>Metazoa</taxon>
        <taxon>Ecdysozoa</taxon>
        <taxon>Nematoda</taxon>
        <taxon>Chromadorea</taxon>
        <taxon>Rhabditida</taxon>
        <taxon>Rhabditina</taxon>
        <taxon>Rhabditomorpha</taxon>
        <taxon>Strongyloidea</taxon>
        <taxon>Ancylostomatidae</taxon>
        <taxon>Ancylostomatinae</taxon>
        <taxon>Ancylostoma</taxon>
    </lineage>
</organism>
<dbReference type="AlphaFoldDB" id="A0A016UDK9"/>
<name>A0A016UDK9_9BILA</name>
<dbReference type="Proteomes" id="UP000024635">
    <property type="component" value="Unassembled WGS sequence"/>
</dbReference>
<gene>
    <name evidence="2" type="primary">Acey_s0044.g1057</name>
    <name evidence="2" type="ORF">Y032_0044g1057</name>
</gene>
<feature type="region of interest" description="Disordered" evidence="1">
    <location>
        <begin position="38"/>
        <end position="78"/>
    </location>
</feature>
<protein>
    <submittedName>
        <fullName evidence="2">Uncharacterized protein</fullName>
    </submittedName>
</protein>
<feature type="compositionally biased region" description="Polar residues" evidence="1">
    <location>
        <begin position="67"/>
        <end position="78"/>
    </location>
</feature>
<proteinExistence type="predicted"/>
<accession>A0A016UDK9</accession>
<evidence type="ECO:0000313" key="3">
    <source>
        <dbReference type="Proteomes" id="UP000024635"/>
    </source>
</evidence>
<reference evidence="3" key="1">
    <citation type="journal article" date="2015" name="Nat. Genet.">
        <title>The genome and transcriptome of the zoonotic hookworm Ancylostoma ceylanicum identify infection-specific gene families.</title>
        <authorList>
            <person name="Schwarz E.M."/>
            <person name="Hu Y."/>
            <person name="Antoshechkin I."/>
            <person name="Miller M.M."/>
            <person name="Sternberg P.W."/>
            <person name="Aroian R.V."/>
        </authorList>
    </citation>
    <scope>NUCLEOTIDE SEQUENCE</scope>
    <source>
        <strain evidence="3">HY135</strain>
    </source>
</reference>
<comment type="caution">
    <text evidence="2">The sequence shown here is derived from an EMBL/GenBank/DDBJ whole genome shotgun (WGS) entry which is preliminary data.</text>
</comment>
<sequence length="78" mass="8851">MEESGKRARRRRREGLGILLNHEYVRSSKVAESNLTYTNSNTQIHPTTPPANSSKTVPSEKRIFERNTPTTKPKNIAT</sequence>
<keyword evidence="3" id="KW-1185">Reference proteome</keyword>
<feature type="compositionally biased region" description="Polar residues" evidence="1">
    <location>
        <begin position="38"/>
        <end position="57"/>
    </location>
</feature>
<evidence type="ECO:0000256" key="1">
    <source>
        <dbReference type="SAM" id="MobiDB-lite"/>
    </source>
</evidence>